<sequence>MSIDYSQFPDKNGHFGIHGGIFAPETLMAALEDLNVQYESMKDNAEFLNEMTADFQDYVGRPSPLYYAKRWSDALGGAKIYLKREDLNHTGAHKINNTIGQALLAKRLGKTRIIAETGAGQHGVASATVAARLGLECVVYMGADDVVRQAPNVMRMKMLGATVVPVTSGTRTLKDALNEAMRDWVTNVDDTFYIIGTVAGPHPYPAMVRDFQAIIGREARQQILEKEGKLPDALIACVGGGSNAIGLFYDFLPDEGVAIYGVEAGGLGLETGQHAAPLCKGKPGVLHGNRTYLMQDINGQILGTHSISAGLDYPGVGPEHSWLKDIGRANYVAINDDEALQGFRDLTRYEGIIPALETSHALAYATKLAPTMRKDQTIIVNLSGRGDKDMNTIAKIEGYEI</sequence>
<name>A0A6F8PPF5_9GAMM</name>
<dbReference type="FunFam" id="3.40.50.1100:FF:000004">
    <property type="entry name" value="Tryptophan synthase beta chain"/>
    <property type="match status" value="1"/>
</dbReference>
<evidence type="ECO:0000313" key="15">
    <source>
        <dbReference type="Proteomes" id="UP000501466"/>
    </source>
</evidence>
<keyword evidence="8 12" id="KW-0663">Pyridoxal phosphate</keyword>
<feature type="domain" description="Tryptophan synthase beta chain-like PALP" evidence="13">
    <location>
        <begin position="60"/>
        <end position="384"/>
    </location>
</feature>
<dbReference type="CDD" id="cd06446">
    <property type="entry name" value="Trp-synth_B"/>
    <property type="match status" value="1"/>
</dbReference>
<dbReference type="UniPathway" id="UPA00035">
    <property type="reaction ID" value="UER00044"/>
</dbReference>
<evidence type="ECO:0000313" key="14">
    <source>
        <dbReference type="EMBL" id="BBP43956.1"/>
    </source>
</evidence>
<dbReference type="EMBL" id="AP021888">
    <property type="protein sequence ID" value="BBP43956.1"/>
    <property type="molecule type" value="Genomic_DNA"/>
</dbReference>
<dbReference type="Pfam" id="PF00291">
    <property type="entry name" value="PALP"/>
    <property type="match status" value="1"/>
</dbReference>
<dbReference type="InterPro" id="IPR023026">
    <property type="entry name" value="Trp_synth_beta/beta-like"/>
</dbReference>
<keyword evidence="15" id="KW-1185">Reference proteome</keyword>
<dbReference type="RefSeq" id="WP_173291715.1">
    <property type="nucleotide sequence ID" value="NZ_AP021888.1"/>
</dbReference>
<evidence type="ECO:0000256" key="3">
    <source>
        <dbReference type="ARBA" id="ARBA00004733"/>
    </source>
</evidence>
<comment type="similarity">
    <text evidence="4 12">Belongs to the TrpB family.</text>
</comment>
<proteinExistence type="inferred from homology"/>
<protein>
    <recommendedName>
        <fullName evidence="12">Tryptophan synthase beta chain</fullName>
        <ecNumber evidence="12">4.2.1.20</ecNumber>
    </recommendedName>
</protein>
<dbReference type="AlphaFoldDB" id="A0A6F8PPF5"/>
<dbReference type="HAMAP" id="MF_00133">
    <property type="entry name" value="Trp_synth_beta"/>
    <property type="match status" value="1"/>
</dbReference>
<dbReference type="Gene3D" id="3.40.50.1100">
    <property type="match status" value="2"/>
</dbReference>
<dbReference type="InterPro" id="IPR001926">
    <property type="entry name" value="TrpB-like_PALP"/>
</dbReference>
<organism evidence="14 15">
    <name type="scientific">Thiosulfativibrio zosterae</name>
    <dbReference type="NCBI Taxonomy" id="2675053"/>
    <lineage>
        <taxon>Bacteria</taxon>
        <taxon>Pseudomonadati</taxon>
        <taxon>Pseudomonadota</taxon>
        <taxon>Gammaproteobacteria</taxon>
        <taxon>Thiotrichales</taxon>
        <taxon>Piscirickettsiaceae</taxon>
        <taxon>Thiosulfativibrio</taxon>
    </lineage>
</organism>
<evidence type="ECO:0000256" key="6">
    <source>
        <dbReference type="ARBA" id="ARBA00022605"/>
    </source>
</evidence>
<dbReference type="FunFam" id="3.40.50.1100:FF:000001">
    <property type="entry name" value="Tryptophan synthase beta chain"/>
    <property type="match status" value="1"/>
</dbReference>
<dbReference type="InterPro" id="IPR006654">
    <property type="entry name" value="Trp_synth_beta"/>
</dbReference>
<evidence type="ECO:0000256" key="2">
    <source>
        <dbReference type="ARBA" id="ARBA00002786"/>
    </source>
</evidence>
<dbReference type="PIRSF" id="PIRSF001413">
    <property type="entry name" value="Trp_syn_beta"/>
    <property type="match status" value="1"/>
</dbReference>
<comment type="cofactor">
    <cofactor evidence="1 12">
        <name>pyridoxal 5'-phosphate</name>
        <dbReference type="ChEBI" id="CHEBI:597326"/>
    </cofactor>
</comment>
<dbReference type="PANTHER" id="PTHR48077">
    <property type="entry name" value="TRYPTOPHAN SYNTHASE-RELATED"/>
    <property type="match status" value="1"/>
</dbReference>
<keyword evidence="7 12" id="KW-0822">Tryptophan biosynthesis</keyword>
<feature type="modified residue" description="N6-(pyridoxal phosphate)lysine" evidence="12">
    <location>
        <position position="94"/>
    </location>
</feature>
<evidence type="ECO:0000256" key="11">
    <source>
        <dbReference type="ARBA" id="ARBA00049047"/>
    </source>
</evidence>
<evidence type="ECO:0000256" key="12">
    <source>
        <dbReference type="HAMAP-Rule" id="MF_00133"/>
    </source>
</evidence>
<evidence type="ECO:0000256" key="5">
    <source>
        <dbReference type="ARBA" id="ARBA00011270"/>
    </source>
</evidence>
<keyword evidence="6 12" id="KW-0028">Amino-acid biosynthesis</keyword>
<dbReference type="PROSITE" id="PS00168">
    <property type="entry name" value="TRP_SYNTHASE_BETA"/>
    <property type="match status" value="1"/>
</dbReference>
<evidence type="ECO:0000256" key="1">
    <source>
        <dbReference type="ARBA" id="ARBA00001933"/>
    </source>
</evidence>
<dbReference type="NCBIfam" id="TIGR00263">
    <property type="entry name" value="trpB"/>
    <property type="match status" value="1"/>
</dbReference>
<keyword evidence="10 12" id="KW-0456">Lyase</keyword>
<dbReference type="InterPro" id="IPR036052">
    <property type="entry name" value="TrpB-like_PALP_sf"/>
</dbReference>
<dbReference type="EC" id="4.2.1.20" evidence="12"/>
<comment type="pathway">
    <text evidence="3 12">Amino-acid biosynthesis; L-tryptophan biosynthesis; L-tryptophan from chorismate: step 5/5.</text>
</comment>
<dbReference type="SUPFAM" id="SSF53686">
    <property type="entry name" value="Tryptophan synthase beta subunit-like PLP-dependent enzymes"/>
    <property type="match status" value="1"/>
</dbReference>
<evidence type="ECO:0000259" key="13">
    <source>
        <dbReference type="Pfam" id="PF00291"/>
    </source>
</evidence>
<evidence type="ECO:0000256" key="7">
    <source>
        <dbReference type="ARBA" id="ARBA00022822"/>
    </source>
</evidence>
<gene>
    <name evidence="12 14" type="primary">trpB</name>
    <name evidence="14" type="ORF">THMIRHAT_17020</name>
</gene>
<evidence type="ECO:0000256" key="8">
    <source>
        <dbReference type="ARBA" id="ARBA00022898"/>
    </source>
</evidence>
<dbReference type="GO" id="GO:0005737">
    <property type="term" value="C:cytoplasm"/>
    <property type="evidence" value="ECO:0007669"/>
    <property type="project" value="TreeGrafter"/>
</dbReference>
<evidence type="ECO:0000256" key="4">
    <source>
        <dbReference type="ARBA" id="ARBA00009982"/>
    </source>
</evidence>
<evidence type="ECO:0000256" key="10">
    <source>
        <dbReference type="ARBA" id="ARBA00023239"/>
    </source>
</evidence>
<dbReference type="PANTHER" id="PTHR48077:SF3">
    <property type="entry name" value="TRYPTOPHAN SYNTHASE"/>
    <property type="match status" value="1"/>
</dbReference>
<comment type="function">
    <text evidence="2 12">The beta subunit is responsible for the synthesis of L-tryptophan from indole and L-serine.</text>
</comment>
<evidence type="ECO:0000256" key="9">
    <source>
        <dbReference type="ARBA" id="ARBA00023141"/>
    </source>
</evidence>
<dbReference type="GO" id="GO:0004834">
    <property type="term" value="F:tryptophan synthase activity"/>
    <property type="evidence" value="ECO:0007669"/>
    <property type="project" value="UniProtKB-UniRule"/>
</dbReference>
<dbReference type="KEGG" id="tzo:THMIRHAT_17020"/>
<dbReference type="InterPro" id="IPR006653">
    <property type="entry name" value="Trp_synth_b_CS"/>
</dbReference>
<keyword evidence="9 12" id="KW-0057">Aromatic amino acid biosynthesis</keyword>
<comment type="catalytic activity">
    <reaction evidence="11 12">
        <text>(1S,2R)-1-C-(indol-3-yl)glycerol 3-phosphate + L-serine = D-glyceraldehyde 3-phosphate + L-tryptophan + H2O</text>
        <dbReference type="Rhea" id="RHEA:10532"/>
        <dbReference type="ChEBI" id="CHEBI:15377"/>
        <dbReference type="ChEBI" id="CHEBI:33384"/>
        <dbReference type="ChEBI" id="CHEBI:57912"/>
        <dbReference type="ChEBI" id="CHEBI:58866"/>
        <dbReference type="ChEBI" id="CHEBI:59776"/>
        <dbReference type="EC" id="4.2.1.20"/>
    </reaction>
</comment>
<dbReference type="Proteomes" id="UP000501466">
    <property type="component" value="Chromosome"/>
</dbReference>
<reference evidence="15" key="1">
    <citation type="submission" date="2019-11" db="EMBL/GenBank/DDBJ databases">
        <title>Isolation and characterization of two novel species in the genus Thiomicrorhabdus.</title>
        <authorList>
            <person name="Mochizuki J."/>
            <person name="Kojima H."/>
            <person name="Fukui M."/>
        </authorList>
    </citation>
    <scope>NUCLEOTIDE SEQUENCE [LARGE SCALE GENOMIC DNA]</scope>
    <source>
        <strain evidence="15">AkT22</strain>
    </source>
</reference>
<accession>A0A6F8PPF5</accession>
<comment type="subunit">
    <text evidence="5 12">Tetramer of two alpha and two beta chains.</text>
</comment>